<dbReference type="PANTHER" id="PTHR30146:SF148">
    <property type="entry name" value="HTH-TYPE TRANSCRIPTIONAL REPRESSOR PURR-RELATED"/>
    <property type="match status" value="1"/>
</dbReference>
<reference evidence="7" key="1">
    <citation type="journal article" date="2019" name="Int. J. Syst. Evol. Microbiol.">
        <title>The Global Catalogue of Microorganisms (GCM) 10K type strain sequencing project: providing services to taxonomists for standard genome sequencing and annotation.</title>
        <authorList>
            <consortium name="The Broad Institute Genomics Platform"/>
            <consortium name="The Broad Institute Genome Sequencing Center for Infectious Disease"/>
            <person name="Wu L."/>
            <person name="Ma J."/>
        </authorList>
    </citation>
    <scope>NUCLEOTIDE SEQUENCE [LARGE SCALE GENOMIC DNA]</scope>
    <source>
        <strain evidence="7">JCM 18303</strain>
    </source>
</reference>
<dbReference type="SUPFAM" id="SSF47413">
    <property type="entry name" value="lambda repressor-like DNA-binding domains"/>
    <property type="match status" value="1"/>
</dbReference>
<keyword evidence="3 6" id="KW-0238">DNA-binding</keyword>
<dbReference type="Gene3D" id="1.10.260.40">
    <property type="entry name" value="lambda repressor-like DNA-binding domains"/>
    <property type="match status" value="1"/>
</dbReference>
<comment type="caution">
    <text evidence="6">The sequence shown here is derived from an EMBL/GenBank/DDBJ whole genome shotgun (WGS) entry which is preliminary data.</text>
</comment>
<dbReference type="InterPro" id="IPR010982">
    <property type="entry name" value="Lambda_DNA-bd_dom_sf"/>
</dbReference>
<feature type="domain" description="HTH lacI-type" evidence="5">
    <location>
        <begin position="12"/>
        <end position="66"/>
    </location>
</feature>
<dbReference type="PRINTS" id="PR00036">
    <property type="entry name" value="HTHLACI"/>
</dbReference>
<dbReference type="EMBL" id="BAABJP010000003">
    <property type="protein sequence ID" value="GAA5147803.1"/>
    <property type="molecule type" value="Genomic_DNA"/>
</dbReference>
<evidence type="ECO:0000256" key="4">
    <source>
        <dbReference type="ARBA" id="ARBA00023163"/>
    </source>
</evidence>
<protein>
    <submittedName>
        <fullName evidence="6">LacI family DNA-binding transcriptional regulator</fullName>
    </submittedName>
</protein>
<dbReference type="GO" id="GO:0003677">
    <property type="term" value="F:DNA binding"/>
    <property type="evidence" value="ECO:0007669"/>
    <property type="project" value="UniProtKB-KW"/>
</dbReference>
<dbReference type="InterPro" id="IPR000843">
    <property type="entry name" value="HTH_LacI"/>
</dbReference>
<evidence type="ECO:0000313" key="7">
    <source>
        <dbReference type="Proteomes" id="UP001428817"/>
    </source>
</evidence>
<dbReference type="Pfam" id="PF13377">
    <property type="entry name" value="Peripla_BP_3"/>
    <property type="match status" value="1"/>
</dbReference>
<evidence type="ECO:0000313" key="6">
    <source>
        <dbReference type="EMBL" id="GAA5147803.1"/>
    </source>
</evidence>
<keyword evidence="1" id="KW-0678">Repressor</keyword>
<evidence type="ECO:0000256" key="1">
    <source>
        <dbReference type="ARBA" id="ARBA00022491"/>
    </source>
</evidence>
<dbReference type="CDD" id="cd01392">
    <property type="entry name" value="HTH_LacI"/>
    <property type="match status" value="1"/>
</dbReference>
<keyword evidence="7" id="KW-1185">Reference proteome</keyword>
<dbReference type="SUPFAM" id="SSF53822">
    <property type="entry name" value="Periplasmic binding protein-like I"/>
    <property type="match status" value="1"/>
</dbReference>
<evidence type="ECO:0000259" key="5">
    <source>
        <dbReference type="PROSITE" id="PS50932"/>
    </source>
</evidence>
<organism evidence="6 7">
    <name type="scientific">Pseudonocardia eucalypti</name>
    <dbReference type="NCBI Taxonomy" id="648755"/>
    <lineage>
        <taxon>Bacteria</taxon>
        <taxon>Bacillati</taxon>
        <taxon>Actinomycetota</taxon>
        <taxon>Actinomycetes</taxon>
        <taxon>Pseudonocardiales</taxon>
        <taxon>Pseudonocardiaceae</taxon>
        <taxon>Pseudonocardia</taxon>
    </lineage>
</organism>
<dbReference type="Proteomes" id="UP001428817">
    <property type="component" value="Unassembled WGS sequence"/>
</dbReference>
<sequence>MAQSAYRRCPIATMADVARLAGVSVATVSHVLNGTRVVRPRTRDLVLAAVQEANYTPNTVARSLATARTTTIGLAISAISNPYFGDLLRAIEATAAAAGYTLLLADPREEPDYELTVVRRLRQRRVDGLVLAPSGEPTAALAYLKEHGVPTVLVDRLINAGLDQVGSANVEPVAELVGHFARRGHRRIALVAGHRGLATTTERRDGYLLGLRRAGLPAEPELVVDGNSETEAARAAVRSLLELAERPTAIIAGNNSMTIGTLAALRDAKVPVPAGMAVAGFDDFPWADLFSPGLTAIAQPFVEMGRRAVEMLLARMADPLAPARTVRLPPTFVHRDSCGCPR</sequence>
<dbReference type="Pfam" id="PF00356">
    <property type="entry name" value="LacI"/>
    <property type="match status" value="1"/>
</dbReference>
<dbReference type="CDD" id="cd06267">
    <property type="entry name" value="PBP1_LacI_sugar_binding-like"/>
    <property type="match status" value="1"/>
</dbReference>
<gene>
    <name evidence="6" type="ORF">GCM10023321_09210</name>
</gene>
<evidence type="ECO:0000256" key="2">
    <source>
        <dbReference type="ARBA" id="ARBA00023015"/>
    </source>
</evidence>
<dbReference type="PANTHER" id="PTHR30146">
    <property type="entry name" value="LACI-RELATED TRANSCRIPTIONAL REPRESSOR"/>
    <property type="match status" value="1"/>
</dbReference>
<keyword evidence="4" id="KW-0804">Transcription</keyword>
<name>A0ABP9PNK1_9PSEU</name>
<evidence type="ECO:0000256" key="3">
    <source>
        <dbReference type="ARBA" id="ARBA00023125"/>
    </source>
</evidence>
<dbReference type="InterPro" id="IPR028082">
    <property type="entry name" value="Peripla_BP_I"/>
</dbReference>
<proteinExistence type="predicted"/>
<dbReference type="PROSITE" id="PS50932">
    <property type="entry name" value="HTH_LACI_2"/>
    <property type="match status" value="1"/>
</dbReference>
<dbReference type="Gene3D" id="3.40.50.2300">
    <property type="match status" value="2"/>
</dbReference>
<dbReference type="SMART" id="SM00354">
    <property type="entry name" value="HTH_LACI"/>
    <property type="match status" value="1"/>
</dbReference>
<accession>A0ABP9PNK1</accession>
<dbReference type="PROSITE" id="PS00356">
    <property type="entry name" value="HTH_LACI_1"/>
    <property type="match status" value="1"/>
</dbReference>
<dbReference type="InterPro" id="IPR046335">
    <property type="entry name" value="LacI/GalR-like_sensor"/>
</dbReference>
<keyword evidence="2" id="KW-0805">Transcription regulation</keyword>